<dbReference type="PANTHER" id="PTHR45745">
    <property type="entry name" value="PHOSPHOMANNOMUTASE 45A"/>
    <property type="match status" value="1"/>
</dbReference>
<dbReference type="InterPro" id="IPR005846">
    <property type="entry name" value="A-D-PHexomutase_a/b/a-III"/>
</dbReference>
<keyword evidence="5 7" id="KW-0460">Magnesium</keyword>
<accession>A0A212RBQ3</accession>
<dbReference type="PRINTS" id="PR00509">
    <property type="entry name" value="PGMPMM"/>
</dbReference>
<dbReference type="SUPFAM" id="SSF55957">
    <property type="entry name" value="Phosphoglucomutase, C-terminal domain"/>
    <property type="match status" value="1"/>
</dbReference>
<dbReference type="GO" id="GO:0006166">
    <property type="term" value="P:purine ribonucleoside salvage"/>
    <property type="evidence" value="ECO:0007669"/>
    <property type="project" value="TreeGrafter"/>
</dbReference>
<dbReference type="InterPro" id="IPR036900">
    <property type="entry name" value="A-D-PHexomutase_C_sf"/>
</dbReference>
<evidence type="ECO:0000259" key="10">
    <source>
        <dbReference type="Pfam" id="PF02879"/>
    </source>
</evidence>
<evidence type="ECO:0000256" key="4">
    <source>
        <dbReference type="ARBA" id="ARBA00022723"/>
    </source>
</evidence>
<comment type="cofactor">
    <cofactor evidence="1">
        <name>Mg(2+)</name>
        <dbReference type="ChEBI" id="CHEBI:18420"/>
    </cofactor>
</comment>
<evidence type="ECO:0000256" key="6">
    <source>
        <dbReference type="ARBA" id="ARBA00023235"/>
    </source>
</evidence>
<proteinExistence type="inferred from homology"/>
<evidence type="ECO:0000256" key="1">
    <source>
        <dbReference type="ARBA" id="ARBA00001946"/>
    </source>
</evidence>
<evidence type="ECO:0000259" key="11">
    <source>
        <dbReference type="Pfam" id="PF02880"/>
    </source>
</evidence>
<reference evidence="13" key="1">
    <citation type="submission" date="2017-06" db="EMBL/GenBank/DDBJ databases">
        <authorList>
            <person name="Varghese N."/>
            <person name="Submissions S."/>
        </authorList>
    </citation>
    <scope>NUCLEOTIDE SEQUENCE [LARGE SCALE GENOMIC DNA]</scope>
    <source>
        <strain evidence="13">JAD2</strain>
    </source>
</reference>
<dbReference type="InterPro" id="IPR005844">
    <property type="entry name" value="A-D-PHexomutase_a/b/a-I"/>
</dbReference>
<dbReference type="AlphaFoldDB" id="A0A212RBQ3"/>
<keyword evidence="3" id="KW-0597">Phosphoprotein</keyword>
<feature type="domain" description="Alpha-D-phosphohexomutase C-terminal" evidence="8">
    <location>
        <begin position="402"/>
        <end position="465"/>
    </location>
</feature>
<dbReference type="GO" id="GO:0008973">
    <property type="term" value="F:phosphopentomutase activity"/>
    <property type="evidence" value="ECO:0007669"/>
    <property type="project" value="TreeGrafter"/>
</dbReference>
<evidence type="ECO:0000256" key="2">
    <source>
        <dbReference type="ARBA" id="ARBA00010231"/>
    </source>
</evidence>
<dbReference type="InterPro" id="IPR005845">
    <property type="entry name" value="A-D-PHexomutase_a/b/a-II"/>
</dbReference>
<feature type="domain" description="Alpha-D-phosphohexomutase alpha/beta/alpha" evidence="10">
    <location>
        <begin position="163"/>
        <end position="264"/>
    </location>
</feature>
<evidence type="ECO:0000256" key="3">
    <source>
        <dbReference type="ARBA" id="ARBA00022553"/>
    </source>
</evidence>
<evidence type="ECO:0000256" key="5">
    <source>
        <dbReference type="ARBA" id="ARBA00022842"/>
    </source>
</evidence>
<dbReference type="Gene3D" id="3.40.120.10">
    <property type="entry name" value="Alpha-D-Glucose-1,6-Bisphosphate, subunit A, domain 3"/>
    <property type="match status" value="3"/>
</dbReference>
<dbReference type="Pfam" id="PF02878">
    <property type="entry name" value="PGM_PMM_I"/>
    <property type="match status" value="1"/>
</dbReference>
<dbReference type="InterPro" id="IPR016066">
    <property type="entry name" value="A-D-PHexomutase_CS"/>
</dbReference>
<organism evidence="12 13">
    <name type="scientific">Thermoflexus hugenholtzii JAD2</name>
    <dbReference type="NCBI Taxonomy" id="877466"/>
    <lineage>
        <taxon>Bacteria</taxon>
        <taxon>Bacillati</taxon>
        <taxon>Chloroflexota</taxon>
        <taxon>Thermoflexia</taxon>
        <taxon>Thermoflexales</taxon>
        <taxon>Thermoflexaceae</taxon>
        <taxon>Thermoflexus</taxon>
    </lineage>
</organism>
<gene>
    <name evidence="12" type="ORF">SAMN02746019_00010690</name>
</gene>
<comment type="similarity">
    <text evidence="2 7">Belongs to the phosphohexose mutase family.</text>
</comment>
<dbReference type="InterPro" id="IPR005841">
    <property type="entry name" value="Alpha-D-phosphohexomutase_SF"/>
</dbReference>
<dbReference type="PANTHER" id="PTHR45745:SF1">
    <property type="entry name" value="PHOSPHOGLUCOMUTASE 2B-RELATED"/>
    <property type="match status" value="1"/>
</dbReference>
<name>A0A212RBQ3_9CHLR</name>
<evidence type="ECO:0000259" key="8">
    <source>
        <dbReference type="Pfam" id="PF00408"/>
    </source>
</evidence>
<protein>
    <submittedName>
        <fullName evidence="12">Phosphomannomutase</fullName>
    </submittedName>
</protein>
<dbReference type="OrthoDB" id="9806956at2"/>
<dbReference type="InterPro" id="IPR005843">
    <property type="entry name" value="A-D-PHexomutase_C"/>
</dbReference>
<dbReference type="EMBL" id="FYEK01000044">
    <property type="protein sequence ID" value="SNB69671.1"/>
    <property type="molecule type" value="Genomic_DNA"/>
</dbReference>
<dbReference type="CDD" id="cd05800">
    <property type="entry name" value="PGM_like2"/>
    <property type="match status" value="1"/>
</dbReference>
<evidence type="ECO:0000259" key="9">
    <source>
        <dbReference type="Pfam" id="PF02878"/>
    </source>
</evidence>
<evidence type="ECO:0000256" key="7">
    <source>
        <dbReference type="RuleBase" id="RU004326"/>
    </source>
</evidence>
<keyword evidence="6" id="KW-0413">Isomerase</keyword>
<dbReference type="RefSeq" id="WP_088571747.1">
    <property type="nucleotide sequence ID" value="NZ_FYEK01000044.1"/>
</dbReference>
<dbReference type="Pfam" id="PF02879">
    <property type="entry name" value="PGM_PMM_II"/>
    <property type="match status" value="1"/>
</dbReference>
<dbReference type="InterPro" id="IPR016055">
    <property type="entry name" value="A-D-PHexomutase_a/b/a-I/II/III"/>
</dbReference>
<dbReference type="Proteomes" id="UP000197025">
    <property type="component" value="Unassembled WGS sequence"/>
</dbReference>
<dbReference type="FunCoup" id="A0A212RBQ3">
    <property type="interactions" value="373"/>
</dbReference>
<keyword evidence="13" id="KW-1185">Reference proteome</keyword>
<dbReference type="PROSITE" id="PS00710">
    <property type="entry name" value="PGM_PMM"/>
    <property type="match status" value="1"/>
</dbReference>
<dbReference type="SUPFAM" id="SSF53738">
    <property type="entry name" value="Phosphoglucomutase, first 3 domains"/>
    <property type="match status" value="2"/>
</dbReference>
<dbReference type="GO" id="GO:0005975">
    <property type="term" value="P:carbohydrate metabolic process"/>
    <property type="evidence" value="ECO:0007669"/>
    <property type="project" value="InterPro"/>
</dbReference>
<evidence type="ECO:0000313" key="13">
    <source>
        <dbReference type="Proteomes" id="UP000197025"/>
    </source>
</evidence>
<sequence length="474" mass="52925">MTVIRFGTDGWRGRIADDYTFANVRRCAQGFARWLLDTGQAEGGVVIGYDHRFASEHFAEACAEVLAGNGIRVYLCDRAVPTPVISYSVVARGAAGAINITASHNPPTDNGFKVRNRFGGAVDPQGLREIEARIPPDEQGVKRMPLAEARAKGLVEIFDPAPAYLAHLQQLVDLETLRQADLTVVVDPMWGNGIGWLRRLLSPGRIRVVEIHGERNPIFPRMKRPEPIPPNLDDLQEKVRELKADAGIATDGDADRVGLVDEHGGFVDPLRVYGLLALYLLEVRGQRGPIVKTLSTTSMLEKLGERYGVPVYETGVGFKYVAPKMLETDALIGGEESGGFAFRGHLPERDGILAGLYLLDFMVRTGKRPSELIRWLFERVGPHYYSRIDVEFPPERREETRARLDQTQPDRLAGLRVVRIDRSDGYKFYLEDGGWLLIRFSGTEPLLRIYTETTVPERVAQLLEEGRRLAGLEE</sequence>
<dbReference type="Pfam" id="PF00408">
    <property type="entry name" value="PGM_PMM_IV"/>
    <property type="match status" value="1"/>
</dbReference>
<evidence type="ECO:0000313" key="12">
    <source>
        <dbReference type="EMBL" id="SNB69671.1"/>
    </source>
</evidence>
<feature type="domain" description="Alpha-D-phosphohexomutase alpha/beta/alpha" evidence="11">
    <location>
        <begin position="272"/>
        <end position="378"/>
    </location>
</feature>
<dbReference type="InParanoid" id="A0A212RBQ3"/>
<feature type="domain" description="Alpha-D-phosphohexomutase alpha/beta/alpha" evidence="9">
    <location>
        <begin position="5"/>
        <end position="135"/>
    </location>
</feature>
<dbReference type="GO" id="GO:0000287">
    <property type="term" value="F:magnesium ion binding"/>
    <property type="evidence" value="ECO:0007669"/>
    <property type="project" value="InterPro"/>
</dbReference>
<keyword evidence="4 7" id="KW-0479">Metal-binding</keyword>
<dbReference type="Gene3D" id="3.30.310.50">
    <property type="entry name" value="Alpha-D-phosphohexomutase, C-terminal domain"/>
    <property type="match status" value="1"/>
</dbReference>
<dbReference type="Pfam" id="PF02880">
    <property type="entry name" value="PGM_PMM_III"/>
    <property type="match status" value="1"/>
</dbReference>